<evidence type="ECO:0000256" key="3">
    <source>
        <dbReference type="ARBA" id="ARBA00022692"/>
    </source>
</evidence>
<keyword evidence="8" id="KW-1185">Reference proteome</keyword>
<dbReference type="OrthoDB" id="430207at2759"/>
<evidence type="ECO:0000313" key="8">
    <source>
        <dbReference type="Proteomes" id="UP001151287"/>
    </source>
</evidence>
<dbReference type="GO" id="GO:0016020">
    <property type="term" value="C:membrane"/>
    <property type="evidence" value="ECO:0007669"/>
    <property type="project" value="UniProtKB-SubCell"/>
</dbReference>
<dbReference type="EMBL" id="JAMQYH010000003">
    <property type="protein sequence ID" value="KAJ1692534.1"/>
    <property type="molecule type" value="Genomic_DNA"/>
</dbReference>
<dbReference type="Proteomes" id="UP001151287">
    <property type="component" value="Unassembled WGS sequence"/>
</dbReference>
<evidence type="ECO:0000256" key="5">
    <source>
        <dbReference type="ARBA" id="ARBA00023136"/>
    </source>
</evidence>
<dbReference type="PANTHER" id="PTHR11266">
    <property type="entry name" value="PEROXISOMAL MEMBRANE PROTEIN 2, PXMP2 MPV17"/>
    <property type="match status" value="1"/>
</dbReference>
<dbReference type="GO" id="GO:0005737">
    <property type="term" value="C:cytoplasm"/>
    <property type="evidence" value="ECO:0007669"/>
    <property type="project" value="TreeGrafter"/>
</dbReference>
<comment type="subcellular location">
    <subcellularLocation>
        <location evidence="1">Membrane</location>
        <topology evidence="1">Multi-pass membrane protein</topology>
    </subcellularLocation>
</comment>
<evidence type="ECO:0000256" key="1">
    <source>
        <dbReference type="ARBA" id="ARBA00004141"/>
    </source>
</evidence>
<keyword evidence="3" id="KW-0812">Transmembrane</keyword>
<reference evidence="7" key="1">
    <citation type="journal article" date="2022" name="Cell">
        <title>Repeat-based holocentromeres influence genome architecture and karyotype evolution.</title>
        <authorList>
            <person name="Hofstatter P.G."/>
            <person name="Thangavel G."/>
            <person name="Lux T."/>
            <person name="Neumann P."/>
            <person name="Vondrak T."/>
            <person name="Novak P."/>
            <person name="Zhang M."/>
            <person name="Costa L."/>
            <person name="Castellani M."/>
            <person name="Scott A."/>
            <person name="Toegelov H."/>
            <person name="Fuchs J."/>
            <person name="Mata-Sucre Y."/>
            <person name="Dias Y."/>
            <person name="Vanzela A.L.L."/>
            <person name="Huettel B."/>
            <person name="Almeida C.C.S."/>
            <person name="Simkova H."/>
            <person name="Souza G."/>
            <person name="Pedrosa-Harand A."/>
            <person name="Macas J."/>
            <person name="Mayer K.F.X."/>
            <person name="Houben A."/>
            <person name="Marques A."/>
        </authorList>
    </citation>
    <scope>NUCLEOTIDE SEQUENCE</scope>
    <source>
        <strain evidence="7">RhyBre1mFocal</strain>
    </source>
</reference>
<organism evidence="7 8">
    <name type="scientific">Rhynchospora breviuscula</name>
    <dbReference type="NCBI Taxonomy" id="2022672"/>
    <lineage>
        <taxon>Eukaryota</taxon>
        <taxon>Viridiplantae</taxon>
        <taxon>Streptophyta</taxon>
        <taxon>Embryophyta</taxon>
        <taxon>Tracheophyta</taxon>
        <taxon>Spermatophyta</taxon>
        <taxon>Magnoliopsida</taxon>
        <taxon>Liliopsida</taxon>
        <taxon>Poales</taxon>
        <taxon>Cyperaceae</taxon>
        <taxon>Cyperoideae</taxon>
        <taxon>Rhynchosporeae</taxon>
        <taxon>Rhynchospora</taxon>
    </lineage>
</organism>
<evidence type="ECO:0000256" key="2">
    <source>
        <dbReference type="ARBA" id="ARBA00006824"/>
    </source>
</evidence>
<name>A0A9Q0HNG4_9POAL</name>
<keyword evidence="5" id="KW-0472">Membrane</keyword>
<comment type="similarity">
    <text evidence="2 6">Belongs to the peroxisomal membrane protein PXMP2/4 family.</text>
</comment>
<evidence type="ECO:0008006" key="9">
    <source>
        <dbReference type="Google" id="ProtNLM"/>
    </source>
</evidence>
<dbReference type="Pfam" id="PF04117">
    <property type="entry name" value="Mpv17_PMP22"/>
    <property type="match status" value="1"/>
</dbReference>
<dbReference type="AlphaFoldDB" id="A0A9Q0HNG4"/>
<dbReference type="PANTHER" id="PTHR11266:SF18">
    <property type="entry name" value="OS12G0508100 PROTEIN"/>
    <property type="match status" value="1"/>
</dbReference>
<proteinExistence type="inferred from homology"/>
<evidence type="ECO:0000313" key="7">
    <source>
        <dbReference type="EMBL" id="KAJ1692534.1"/>
    </source>
</evidence>
<protein>
    <recommendedName>
        <fullName evidence="9">PXMP2/4 family protein 4</fullName>
    </recommendedName>
</protein>
<evidence type="ECO:0000256" key="6">
    <source>
        <dbReference type="RuleBase" id="RU363053"/>
    </source>
</evidence>
<gene>
    <name evidence="7" type="ORF">LUZ63_009232</name>
</gene>
<accession>A0A9Q0HNG4</accession>
<comment type="caution">
    <text evidence="7">The sequence shown here is derived from an EMBL/GenBank/DDBJ whole genome shotgun (WGS) entry which is preliminary data.</text>
</comment>
<keyword evidence="4" id="KW-1133">Transmembrane helix</keyword>
<dbReference type="InterPro" id="IPR007248">
    <property type="entry name" value="Mpv17_PMP22"/>
</dbReference>
<evidence type="ECO:0000256" key="4">
    <source>
        <dbReference type="ARBA" id="ARBA00022989"/>
    </source>
</evidence>
<sequence>MAMSKASTSRGLFSLIRHSAPPPRPYIRSHLISFRSKGTNSSSASVATAAAAAAAAAASVSARSGFVSWYLGMIEARPILTKSITAGVIFTAADFSSQMITLCPDMPYDPMRTLRMATYGVLLSGPSLHLWFNFLSRVLPKRDLITTFKKMILGQTLYGPIINSVFFSFNAALQGESIPEIIARLKRDLIPTFKNGLIYWPLCDFITFKFVPVRLQPLVSNSFAFLWTIYITYMAGLKKPCLENVKEKASAQLH</sequence>